<dbReference type="InterPro" id="IPR011024">
    <property type="entry name" value="G_crystallin-like"/>
</dbReference>
<protein>
    <recommendedName>
        <fullName evidence="4">Beta/gamma crystallin 'Greek key' domain-containing protein</fullName>
    </recommendedName>
</protein>
<dbReference type="Proteomes" id="UP000275078">
    <property type="component" value="Unassembled WGS sequence"/>
</dbReference>
<accession>A0A3N4HRN6</accession>
<evidence type="ECO:0000313" key="3">
    <source>
        <dbReference type="Proteomes" id="UP000275078"/>
    </source>
</evidence>
<evidence type="ECO:0000256" key="1">
    <source>
        <dbReference type="SAM" id="SignalP"/>
    </source>
</evidence>
<keyword evidence="1" id="KW-0732">Signal</keyword>
<organism evidence="2 3">
    <name type="scientific">Ascobolus immersus RN42</name>
    <dbReference type="NCBI Taxonomy" id="1160509"/>
    <lineage>
        <taxon>Eukaryota</taxon>
        <taxon>Fungi</taxon>
        <taxon>Dikarya</taxon>
        <taxon>Ascomycota</taxon>
        <taxon>Pezizomycotina</taxon>
        <taxon>Pezizomycetes</taxon>
        <taxon>Pezizales</taxon>
        <taxon>Ascobolaceae</taxon>
        <taxon>Ascobolus</taxon>
    </lineage>
</organism>
<keyword evidence="3" id="KW-1185">Reference proteome</keyword>
<evidence type="ECO:0000313" key="2">
    <source>
        <dbReference type="EMBL" id="RPA75957.1"/>
    </source>
</evidence>
<proteinExistence type="predicted"/>
<name>A0A3N4HRN6_ASCIM</name>
<reference evidence="2 3" key="1">
    <citation type="journal article" date="2018" name="Nat. Ecol. Evol.">
        <title>Pezizomycetes genomes reveal the molecular basis of ectomycorrhizal truffle lifestyle.</title>
        <authorList>
            <person name="Murat C."/>
            <person name="Payen T."/>
            <person name="Noel B."/>
            <person name="Kuo A."/>
            <person name="Morin E."/>
            <person name="Chen J."/>
            <person name="Kohler A."/>
            <person name="Krizsan K."/>
            <person name="Balestrini R."/>
            <person name="Da Silva C."/>
            <person name="Montanini B."/>
            <person name="Hainaut M."/>
            <person name="Levati E."/>
            <person name="Barry K.W."/>
            <person name="Belfiori B."/>
            <person name="Cichocki N."/>
            <person name="Clum A."/>
            <person name="Dockter R.B."/>
            <person name="Fauchery L."/>
            <person name="Guy J."/>
            <person name="Iotti M."/>
            <person name="Le Tacon F."/>
            <person name="Lindquist E.A."/>
            <person name="Lipzen A."/>
            <person name="Malagnac F."/>
            <person name="Mello A."/>
            <person name="Molinier V."/>
            <person name="Miyauchi S."/>
            <person name="Poulain J."/>
            <person name="Riccioni C."/>
            <person name="Rubini A."/>
            <person name="Sitrit Y."/>
            <person name="Splivallo R."/>
            <person name="Traeger S."/>
            <person name="Wang M."/>
            <person name="Zifcakova L."/>
            <person name="Wipf D."/>
            <person name="Zambonelli A."/>
            <person name="Paolocci F."/>
            <person name="Nowrousian M."/>
            <person name="Ottonello S."/>
            <person name="Baldrian P."/>
            <person name="Spatafora J.W."/>
            <person name="Henrissat B."/>
            <person name="Nagy L.G."/>
            <person name="Aury J.M."/>
            <person name="Wincker P."/>
            <person name="Grigoriev I.V."/>
            <person name="Bonfante P."/>
            <person name="Martin F.M."/>
        </authorList>
    </citation>
    <scope>NUCLEOTIDE SEQUENCE [LARGE SCALE GENOMIC DNA]</scope>
    <source>
        <strain evidence="2 3">RN42</strain>
    </source>
</reference>
<dbReference type="OrthoDB" id="2910287at2759"/>
<sequence length="146" mass="16073">MKLSFLFTIATAGFVSITLALPAQSEVEVKEETTRFKDTPTLSDASAAGDAAAANLRLLVTLCRDRDFGGCWDYSGNLGQCYNLGGDRNDVVSSIRTPKGLLYYCYFYEHIDCSGAALYIQEGWNSRYVGDNWNDRISSLYCAFAG</sequence>
<dbReference type="AlphaFoldDB" id="A0A3N4HRN6"/>
<dbReference type="EMBL" id="ML119754">
    <property type="protein sequence ID" value="RPA75957.1"/>
    <property type="molecule type" value="Genomic_DNA"/>
</dbReference>
<gene>
    <name evidence="2" type="ORF">BJ508DRAFT_311569</name>
</gene>
<evidence type="ECO:0008006" key="4">
    <source>
        <dbReference type="Google" id="ProtNLM"/>
    </source>
</evidence>
<feature type="signal peptide" evidence="1">
    <location>
        <begin position="1"/>
        <end position="20"/>
    </location>
</feature>
<dbReference type="Gene3D" id="2.60.20.10">
    <property type="entry name" value="Crystallins"/>
    <property type="match status" value="1"/>
</dbReference>
<feature type="chain" id="PRO_5018144625" description="Beta/gamma crystallin 'Greek key' domain-containing protein" evidence="1">
    <location>
        <begin position="21"/>
        <end position="146"/>
    </location>
</feature>
<dbReference type="SUPFAM" id="SSF49695">
    <property type="entry name" value="gamma-Crystallin-like"/>
    <property type="match status" value="1"/>
</dbReference>